<organism evidence="1 2">
    <name type="scientific">Geomonas diazotrophica</name>
    <dbReference type="NCBI Taxonomy" id="2843197"/>
    <lineage>
        <taxon>Bacteria</taxon>
        <taxon>Pseudomonadati</taxon>
        <taxon>Thermodesulfobacteriota</taxon>
        <taxon>Desulfuromonadia</taxon>
        <taxon>Geobacterales</taxon>
        <taxon>Geobacteraceae</taxon>
        <taxon>Geomonas</taxon>
    </lineage>
</organism>
<reference evidence="1 2" key="1">
    <citation type="submission" date="2021-06" db="EMBL/GenBank/DDBJ databases">
        <title>Gemonas diversity in paddy soil.</title>
        <authorList>
            <person name="Liu G."/>
        </authorList>
    </citation>
    <scope>NUCLEOTIDE SEQUENCE [LARGE SCALE GENOMIC DNA]</scope>
    <source>
        <strain evidence="1 2">RG29</strain>
    </source>
</reference>
<evidence type="ECO:0000313" key="2">
    <source>
        <dbReference type="Proteomes" id="UP000683493"/>
    </source>
</evidence>
<gene>
    <name evidence="1" type="ORF">KP005_15520</name>
</gene>
<sequence>MAALVGAILRLPAVQQKLAASERGSRYLGCMMQRMVERASRLPLRL</sequence>
<name>A0ABX8JG57_9BACT</name>
<protein>
    <submittedName>
        <fullName evidence="1">Uncharacterized protein</fullName>
    </submittedName>
</protein>
<dbReference type="Proteomes" id="UP000683493">
    <property type="component" value="Chromosome"/>
</dbReference>
<keyword evidence="2" id="KW-1185">Reference proteome</keyword>
<dbReference type="EMBL" id="CP076724">
    <property type="protein sequence ID" value="QWV96748.1"/>
    <property type="molecule type" value="Genomic_DNA"/>
</dbReference>
<evidence type="ECO:0000313" key="1">
    <source>
        <dbReference type="EMBL" id="QWV96748.1"/>
    </source>
</evidence>
<proteinExistence type="predicted"/>
<accession>A0ABX8JG57</accession>